<evidence type="ECO:0000313" key="2">
    <source>
        <dbReference type="EMBL" id="CUP61972.1"/>
    </source>
</evidence>
<evidence type="ECO:0000256" key="1">
    <source>
        <dbReference type="SAM" id="Phobius"/>
    </source>
</evidence>
<dbReference type="Proteomes" id="UP000095541">
    <property type="component" value="Unassembled WGS sequence"/>
</dbReference>
<keyword evidence="1" id="KW-1133">Transmembrane helix</keyword>
<proteinExistence type="predicted"/>
<keyword evidence="1" id="KW-0812">Transmembrane</keyword>
<dbReference type="EMBL" id="CZBI01000001">
    <property type="protein sequence ID" value="CUP61972.1"/>
    <property type="molecule type" value="Genomic_DNA"/>
</dbReference>
<accession>A0A174PLP8</accession>
<dbReference type="AlphaFoldDB" id="A0A174PLP8"/>
<dbReference type="Gene3D" id="3.40.50.2000">
    <property type="entry name" value="Glycogen Phosphorylase B"/>
    <property type="match status" value="2"/>
</dbReference>
<dbReference type="SUPFAM" id="SSF53756">
    <property type="entry name" value="UDP-Glycosyltransferase/glycogen phosphorylase"/>
    <property type="match status" value="1"/>
</dbReference>
<sequence length="323" mass="37101">MRILLISNQHPNKLGIGNPIMYRMKNALSEDSRIEKVEFLPFYNSLSSLRIIRKVSKQYDLVHIHFGGLYALMIWLLLIGVHCKKFITFHGTDIHAKALKTAKGWKERLKIRLNQKASFLSIKLFDKCGFVARELMTYVPSYLAKQMARKAFVQLLGVDYSTFMIVDKEIAQEYLGLEHKKYVLFSDVSNTSIKRRDIAENIIRELGPDYNLLIMCGVKPDEVPYYINACEFALLTSDEEGSPNIIREVLSLNKSFFSVEVGDAAKQLEGLHNSCIISRNPQEAAKQICNVIINQYSDNTRLSLQDYLDFSRISRKVIDLYLS</sequence>
<feature type="transmembrane region" description="Helical" evidence="1">
    <location>
        <begin position="61"/>
        <end position="81"/>
    </location>
</feature>
<name>A0A174PLP8_BACT4</name>
<protein>
    <recommendedName>
        <fullName evidence="4">Glycosyltransferase</fullName>
    </recommendedName>
</protein>
<reference evidence="2 3" key="1">
    <citation type="submission" date="2015-09" db="EMBL/GenBank/DDBJ databases">
        <authorList>
            <consortium name="Pathogen Informatics"/>
        </authorList>
    </citation>
    <scope>NUCLEOTIDE SEQUENCE [LARGE SCALE GENOMIC DNA]</scope>
    <source>
        <strain evidence="2 3">2789STDY5834945</strain>
    </source>
</reference>
<evidence type="ECO:0000313" key="3">
    <source>
        <dbReference type="Proteomes" id="UP000095541"/>
    </source>
</evidence>
<gene>
    <name evidence="2" type="ORF">ERS852557_01214</name>
</gene>
<keyword evidence="1" id="KW-0472">Membrane</keyword>
<organism evidence="2 3">
    <name type="scientific">Bacteroides thetaiotaomicron</name>
    <dbReference type="NCBI Taxonomy" id="818"/>
    <lineage>
        <taxon>Bacteria</taxon>
        <taxon>Pseudomonadati</taxon>
        <taxon>Bacteroidota</taxon>
        <taxon>Bacteroidia</taxon>
        <taxon>Bacteroidales</taxon>
        <taxon>Bacteroidaceae</taxon>
        <taxon>Bacteroides</taxon>
    </lineage>
</organism>
<dbReference type="RefSeq" id="WP_055217442.1">
    <property type="nucleotide sequence ID" value="NZ_CZBI01000001.1"/>
</dbReference>
<evidence type="ECO:0008006" key="4">
    <source>
        <dbReference type="Google" id="ProtNLM"/>
    </source>
</evidence>